<evidence type="ECO:0000256" key="2">
    <source>
        <dbReference type="ARBA" id="ARBA00022676"/>
    </source>
</evidence>
<feature type="transmembrane region" description="Helical" evidence="5">
    <location>
        <begin position="485"/>
        <end position="506"/>
    </location>
</feature>
<dbReference type="OrthoDB" id="5835829at2759"/>
<comment type="catalytic activity">
    <reaction evidence="5">
        <text>glucuronate acceptor + UDP-alpha-D-glucuronate = acceptor beta-D-glucuronoside + UDP + H(+)</text>
        <dbReference type="Rhea" id="RHEA:21032"/>
        <dbReference type="ChEBI" id="CHEBI:15378"/>
        <dbReference type="ChEBI" id="CHEBI:58052"/>
        <dbReference type="ChEBI" id="CHEBI:58223"/>
        <dbReference type="ChEBI" id="CHEBI:132367"/>
        <dbReference type="ChEBI" id="CHEBI:132368"/>
        <dbReference type="EC" id="2.4.1.17"/>
    </reaction>
</comment>
<dbReference type="GO" id="GO:0016020">
    <property type="term" value="C:membrane"/>
    <property type="evidence" value="ECO:0007669"/>
    <property type="project" value="UniProtKB-SubCell"/>
</dbReference>
<dbReference type="InParanoid" id="B4KH54"/>
<dbReference type="PhylomeDB" id="B4KH54"/>
<dbReference type="CDD" id="cd03784">
    <property type="entry name" value="GT1_Gtf-like"/>
    <property type="match status" value="1"/>
</dbReference>
<dbReference type="PANTHER" id="PTHR48043">
    <property type="entry name" value="EG:EG0003.4 PROTEIN-RELATED"/>
    <property type="match status" value="1"/>
</dbReference>
<dbReference type="eggNOG" id="KOG1192">
    <property type="taxonomic scope" value="Eukaryota"/>
</dbReference>
<protein>
    <recommendedName>
        <fullName evidence="5">UDP-glucuronosyltransferase</fullName>
        <ecNumber evidence="5">2.4.1.17</ecNumber>
    </recommendedName>
</protein>
<proteinExistence type="inferred from homology"/>
<evidence type="ECO:0000313" key="6">
    <source>
        <dbReference type="EMBL" id="EDW13271.1"/>
    </source>
</evidence>
<keyword evidence="5" id="KW-1133">Transmembrane helix</keyword>
<dbReference type="Proteomes" id="UP000009192">
    <property type="component" value="Unassembled WGS sequence"/>
</dbReference>
<keyword evidence="7" id="KW-1185">Reference proteome</keyword>
<keyword evidence="5" id="KW-0472">Membrane</keyword>
<dbReference type="EMBL" id="CH933807">
    <property type="protein sequence ID" value="EDW13271.1"/>
    <property type="molecule type" value="Genomic_DNA"/>
</dbReference>
<organism evidence="6 7">
    <name type="scientific">Drosophila mojavensis</name>
    <name type="common">Fruit fly</name>
    <dbReference type="NCBI Taxonomy" id="7230"/>
    <lineage>
        <taxon>Eukaryota</taxon>
        <taxon>Metazoa</taxon>
        <taxon>Ecdysozoa</taxon>
        <taxon>Arthropoda</taxon>
        <taxon>Hexapoda</taxon>
        <taxon>Insecta</taxon>
        <taxon>Pterygota</taxon>
        <taxon>Neoptera</taxon>
        <taxon>Endopterygota</taxon>
        <taxon>Diptera</taxon>
        <taxon>Brachycera</taxon>
        <taxon>Muscomorpha</taxon>
        <taxon>Ephydroidea</taxon>
        <taxon>Drosophilidae</taxon>
        <taxon>Drosophila</taxon>
    </lineage>
</organism>
<evidence type="ECO:0000313" key="7">
    <source>
        <dbReference type="Proteomes" id="UP000009192"/>
    </source>
</evidence>
<dbReference type="InterPro" id="IPR035595">
    <property type="entry name" value="UDP_glycos_trans_CS"/>
</dbReference>
<dbReference type="GO" id="GO:0015020">
    <property type="term" value="F:glucuronosyltransferase activity"/>
    <property type="evidence" value="ECO:0007669"/>
    <property type="project" value="UniProtKB-EC"/>
</dbReference>
<dbReference type="SMR" id="B4KH54"/>
<comment type="subcellular location">
    <subcellularLocation>
        <location evidence="5">Membrane</location>
        <topology evidence="5">Single-pass membrane protein</topology>
    </subcellularLocation>
</comment>
<dbReference type="FunCoup" id="B4KH54">
    <property type="interactions" value="236"/>
</dbReference>
<name>B4KH54_DROMO</name>
<dbReference type="PANTHER" id="PTHR48043:SF114">
    <property type="entry name" value="IP04436P-RELATED"/>
    <property type="match status" value="1"/>
</dbReference>
<dbReference type="SUPFAM" id="SSF53756">
    <property type="entry name" value="UDP-Glycosyltransferase/glycogen phosphorylase"/>
    <property type="match status" value="1"/>
</dbReference>
<evidence type="ECO:0000256" key="3">
    <source>
        <dbReference type="ARBA" id="ARBA00022679"/>
    </source>
</evidence>
<keyword evidence="5" id="KW-0732">Signal</keyword>
<keyword evidence="5" id="KW-0812">Transmembrane</keyword>
<dbReference type="FunFam" id="3.40.50.2000:FF:000144">
    <property type="entry name" value="UDP-glucuronosyltransferase"/>
    <property type="match status" value="1"/>
</dbReference>
<evidence type="ECO:0000256" key="4">
    <source>
        <dbReference type="RuleBase" id="RU003718"/>
    </source>
</evidence>
<keyword evidence="2 4" id="KW-0328">Glycosyltransferase</keyword>
<dbReference type="PROSITE" id="PS00375">
    <property type="entry name" value="UDPGT"/>
    <property type="match status" value="1"/>
</dbReference>
<dbReference type="InterPro" id="IPR002213">
    <property type="entry name" value="UDP_glucos_trans"/>
</dbReference>
<dbReference type="FunFam" id="3.40.50.2000:FF:000050">
    <property type="entry name" value="UDP-glucuronosyltransferase"/>
    <property type="match status" value="1"/>
</dbReference>
<feature type="chain" id="PRO_5005123219" description="UDP-glucuronosyltransferase" evidence="5">
    <location>
        <begin position="24"/>
        <end position="527"/>
    </location>
</feature>
<dbReference type="Gene3D" id="3.40.50.2000">
    <property type="entry name" value="Glycogen Phosphorylase B"/>
    <property type="match status" value="2"/>
</dbReference>
<dbReference type="OMA" id="PMANYTD"/>
<dbReference type="KEGG" id="dmo:Dmoj_GI20943"/>
<comment type="similarity">
    <text evidence="1 4">Belongs to the UDP-glycosyltransferase family.</text>
</comment>
<dbReference type="HOGENOM" id="CLU_012949_0_2_1"/>
<evidence type="ECO:0000256" key="1">
    <source>
        <dbReference type="ARBA" id="ARBA00009995"/>
    </source>
</evidence>
<sequence length="527" mass="59707">MLRLLLLLLGLALSGPLPSAVESAQILGLFGHPGKSHFDFFRPLFVALAERGHNISMYSYFPLKEPMANYTDYVFEGMPLLTDFVDLKGIEQQSDFLGIPIKMGNFFMLHDWSLRSCQVALHSPLIQELLKSSQRYDVIILEQFANDCLSAVAHLLDRPVIALSSCAIMSWHYQTLGTPHINSVMPMNFLPHTDHMGFVERLNNFFHFHIANALHKYITEPATDALIRERFGPGLPPINEIVKNTSLMLINQHYSLSGSTPYTANVVEVGGLHVGPAKPLPKHLQSLFDDSDLGVIYISWGSMVDPSTLSAPKLQALLSTISKLNRYTFVMRWIKKAMPENKPKNLHTFEWLPQRDLLCHPKVKAFVSHSGLLGTSESIYCGVPLLVTPFYGDQFLNAAAVVQRRFGVIVEFKNFDEHHLSRALRTILDDNFAMQMKHSTIAFRERPQDPLKLAVWWTEHVIATNGAPLVRSAGNNINWFVYNSIDIYICCLVIVLLCIGTVWKLFKLLRWLCGRRNDAKQNKLKKQ</sequence>
<feature type="signal peptide" evidence="5">
    <location>
        <begin position="1"/>
        <end position="23"/>
    </location>
</feature>
<reference evidence="6 7" key="1">
    <citation type="journal article" date="2007" name="Nature">
        <title>Evolution of genes and genomes on the Drosophila phylogeny.</title>
        <authorList>
            <consortium name="Drosophila 12 Genomes Consortium"/>
            <person name="Clark A.G."/>
            <person name="Eisen M.B."/>
            <person name="Smith D.R."/>
            <person name="Bergman C.M."/>
            <person name="Oliver B."/>
            <person name="Markow T.A."/>
            <person name="Kaufman T.C."/>
            <person name="Kellis M."/>
            <person name="Gelbart W."/>
            <person name="Iyer V.N."/>
            <person name="Pollard D.A."/>
            <person name="Sackton T.B."/>
            <person name="Larracuente A.M."/>
            <person name="Singh N.D."/>
            <person name="Abad J.P."/>
            <person name="Abt D.N."/>
            <person name="Adryan B."/>
            <person name="Aguade M."/>
            <person name="Akashi H."/>
            <person name="Anderson W.W."/>
            <person name="Aquadro C.F."/>
            <person name="Ardell D.H."/>
            <person name="Arguello R."/>
            <person name="Artieri C.G."/>
            <person name="Barbash D.A."/>
            <person name="Barker D."/>
            <person name="Barsanti P."/>
            <person name="Batterham P."/>
            <person name="Batzoglou S."/>
            <person name="Begun D."/>
            <person name="Bhutkar A."/>
            <person name="Blanco E."/>
            <person name="Bosak S.A."/>
            <person name="Bradley R.K."/>
            <person name="Brand A.D."/>
            <person name="Brent M.R."/>
            <person name="Brooks A.N."/>
            <person name="Brown R.H."/>
            <person name="Butlin R.K."/>
            <person name="Caggese C."/>
            <person name="Calvi B.R."/>
            <person name="Bernardo de Carvalho A."/>
            <person name="Caspi A."/>
            <person name="Castrezana S."/>
            <person name="Celniker S.E."/>
            <person name="Chang J.L."/>
            <person name="Chapple C."/>
            <person name="Chatterji S."/>
            <person name="Chinwalla A."/>
            <person name="Civetta A."/>
            <person name="Clifton S.W."/>
            <person name="Comeron J.M."/>
            <person name="Costello J.C."/>
            <person name="Coyne J.A."/>
            <person name="Daub J."/>
            <person name="David R.G."/>
            <person name="Delcher A.L."/>
            <person name="Delehaunty K."/>
            <person name="Do C.B."/>
            <person name="Ebling H."/>
            <person name="Edwards K."/>
            <person name="Eickbush T."/>
            <person name="Evans J.D."/>
            <person name="Filipski A."/>
            <person name="Findeiss S."/>
            <person name="Freyhult E."/>
            <person name="Fulton L."/>
            <person name="Fulton R."/>
            <person name="Garcia A.C."/>
            <person name="Gardiner A."/>
            <person name="Garfield D.A."/>
            <person name="Garvin B.E."/>
            <person name="Gibson G."/>
            <person name="Gilbert D."/>
            <person name="Gnerre S."/>
            <person name="Godfrey J."/>
            <person name="Good R."/>
            <person name="Gotea V."/>
            <person name="Gravely B."/>
            <person name="Greenberg A.J."/>
            <person name="Griffiths-Jones S."/>
            <person name="Gross S."/>
            <person name="Guigo R."/>
            <person name="Gustafson E.A."/>
            <person name="Haerty W."/>
            <person name="Hahn M.W."/>
            <person name="Halligan D.L."/>
            <person name="Halpern A.L."/>
            <person name="Halter G.M."/>
            <person name="Han M.V."/>
            <person name="Heger A."/>
            <person name="Hillier L."/>
            <person name="Hinrichs A.S."/>
            <person name="Holmes I."/>
            <person name="Hoskins R.A."/>
            <person name="Hubisz M.J."/>
            <person name="Hultmark D."/>
            <person name="Huntley M.A."/>
            <person name="Jaffe D.B."/>
            <person name="Jagadeeshan S."/>
            <person name="Jeck W.R."/>
            <person name="Johnson J."/>
            <person name="Jones C.D."/>
            <person name="Jordan W.C."/>
            <person name="Karpen G.H."/>
            <person name="Kataoka E."/>
            <person name="Keightley P.D."/>
            <person name="Kheradpour P."/>
            <person name="Kirkness E.F."/>
            <person name="Koerich L.B."/>
            <person name="Kristiansen K."/>
            <person name="Kudrna D."/>
            <person name="Kulathinal R.J."/>
            <person name="Kumar S."/>
            <person name="Kwok R."/>
            <person name="Lander E."/>
            <person name="Langley C.H."/>
            <person name="Lapoint R."/>
            <person name="Lazzaro B.P."/>
            <person name="Lee S.J."/>
            <person name="Levesque L."/>
            <person name="Li R."/>
            <person name="Lin C.F."/>
            <person name="Lin M.F."/>
            <person name="Lindblad-Toh K."/>
            <person name="Llopart A."/>
            <person name="Long M."/>
            <person name="Low L."/>
            <person name="Lozovsky E."/>
            <person name="Lu J."/>
            <person name="Luo M."/>
            <person name="Machado C.A."/>
            <person name="Makalowski W."/>
            <person name="Marzo M."/>
            <person name="Matsuda M."/>
            <person name="Matzkin L."/>
            <person name="McAllister B."/>
            <person name="McBride C.S."/>
            <person name="McKernan B."/>
            <person name="McKernan K."/>
            <person name="Mendez-Lago M."/>
            <person name="Minx P."/>
            <person name="Mollenhauer M.U."/>
            <person name="Montooth K."/>
            <person name="Mount S.M."/>
            <person name="Mu X."/>
            <person name="Myers E."/>
            <person name="Negre B."/>
            <person name="Newfeld S."/>
            <person name="Nielsen R."/>
            <person name="Noor M.A."/>
            <person name="O'Grady P."/>
            <person name="Pachter L."/>
            <person name="Papaceit M."/>
            <person name="Parisi M.J."/>
            <person name="Parisi M."/>
            <person name="Parts L."/>
            <person name="Pedersen J.S."/>
            <person name="Pesole G."/>
            <person name="Phillippy A.M."/>
            <person name="Ponting C.P."/>
            <person name="Pop M."/>
            <person name="Porcelli D."/>
            <person name="Powell J.R."/>
            <person name="Prohaska S."/>
            <person name="Pruitt K."/>
            <person name="Puig M."/>
            <person name="Quesneville H."/>
            <person name="Ram K.R."/>
            <person name="Rand D."/>
            <person name="Rasmussen M.D."/>
            <person name="Reed L.K."/>
            <person name="Reenan R."/>
            <person name="Reily A."/>
            <person name="Remington K.A."/>
            <person name="Rieger T.T."/>
            <person name="Ritchie M.G."/>
            <person name="Robin C."/>
            <person name="Rogers Y.H."/>
            <person name="Rohde C."/>
            <person name="Rozas J."/>
            <person name="Rubenfield M.J."/>
            <person name="Ruiz A."/>
            <person name="Russo S."/>
            <person name="Salzberg S.L."/>
            <person name="Sanchez-Gracia A."/>
            <person name="Saranga D.J."/>
            <person name="Sato H."/>
            <person name="Schaeffer S.W."/>
            <person name="Schatz M.C."/>
            <person name="Schlenke T."/>
            <person name="Schwartz R."/>
            <person name="Segarra C."/>
            <person name="Singh R.S."/>
            <person name="Sirot L."/>
            <person name="Sirota M."/>
            <person name="Sisneros N.B."/>
            <person name="Smith C.D."/>
            <person name="Smith T.F."/>
            <person name="Spieth J."/>
            <person name="Stage D.E."/>
            <person name="Stark A."/>
            <person name="Stephan W."/>
            <person name="Strausberg R.L."/>
            <person name="Strempel S."/>
            <person name="Sturgill D."/>
            <person name="Sutton G."/>
            <person name="Sutton G.G."/>
            <person name="Tao W."/>
            <person name="Teichmann S."/>
            <person name="Tobari Y.N."/>
            <person name="Tomimura Y."/>
            <person name="Tsolas J.M."/>
            <person name="Valente V.L."/>
            <person name="Venter E."/>
            <person name="Venter J.C."/>
            <person name="Vicario S."/>
            <person name="Vieira F.G."/>
            <person name="Vilella A.J."/>
            <person name="Villasante A."/>
            <person name="Walenz B."/>
            <person name="Wang J."/>
            <person name="Wasserman M."/>
            <person name="Watts T."/>
            <person name="Wilson D."/>
            <person name="Wilson R.K."/>
            <person name="Wing R.A."/>
            <person name="Wolfner M.F."/>
            <person name="Wong A."/>
            <person name="Wong G.K."/>
            <person name="Wu C.I."/>
            <person name="Wu G."/>
            <person name="Yamamoto D."/>
            <person name="Yang H.P."/>
            <person name="Yang S.P."/>
            <person name="Yorke J.A."/>
            <person name="Yoshida K."/>
            <person name="Zdobnov E."/>
            <person name="Zhang P."/>
            <person name="Zhang Y."/>
            <person name="Zimin A.V."/>
            <person name="Baldwin J."/>
            <person name="Abdouelleil A."/>
            <person name="Abdulkadir J."/>
            <person name="Abebe A."/>
            <person name="Abera B."/>
            <person name="Abreu J."/>
            <person name="Acer S.C."/>
            <person name="Aftuck L."/>
            <person name="Alexander A."/>
            <person name="An P."/>
            <person name="Anderson E."/>
            <person name="Anderson S."/>
            <person name="Arachi H."/>
            <person name="Azer M."/>
            <person name="Bachantsang P."/>
            <person name="Barry A."/>
            <person name="Bayul T."/>
            <person name="Berlin A."/>
            <person name="Bessette D."/>
            <person name="Bloom T."/>
            <person name="Blye J."/>
            <person name="Boguslavskiy L."/>
            <person name="Bonnet C."/>
            <person name="Boukhgalter B."/>
            <person name="Bourzgui I."/>
            <person name="Brown A."/>
            <person name="Cahill P."/>
            <person name="Channer S."/>
            <person name="Cheshatsang Y."/>
            <person name="Chuda L."/>
            <person name="Citroen M."/>
            <person name="Collymore A."/>
            <person name="Cooke P."/>
            <person name="Costello M."/>
            <person name="D'Aco K."/>
            <person name="Daza R."/>
            <person name="De Haan G."/>
            <person name="DeGray S."/>
            <person name="DeMaso C."/>
            <person name="Dhargay N."/>
            <person name="Dooley K."/>
            <person name="Dooley E."/>
            <person name="Doricent M."/>
            <person name="Dorje P."/>
            <person name="Dorjee K."/>
            <person name="Dupes A."/>
            <person name="Elong R."/>
            <person name="Falk J."/>
            <person name="Farina A."/>
            <person name="Faro S."/>
            <person name="Ferguson D."/>
            <person name="Fisher S."/>
            <person name="Foley C.D."/>
            <person name="Franke A."/>
            <person name="Friedrich D."/>
            <person name="Gadbois L."/>
            <person name="Gearin G."/>
            <person name="Gearin C.R."/>
            <person name="Giannoukos G."/>
            <person name="Goode T."/>
            <person name="Graham J."/>
            <person name="Grandbois E."/>
            <person name="Grewal S."/>
            <person name="Gyaltsen K."/>
            <person name="Hafez N."/>
            <person name="Hagos B."/>
            <person name="Hall J."/>
            <person name="Henson C."/>
            <person name="Hollinger A."/>
            <person name="Honan T."/>
            <person name="Huard M.D."/>
            <person name="Hughes L."/>
            <person name="Hurhula B."/>
            <person name="Husby M.E."/>
            <person name="Kamat A."/>
            <person name="Kanga B."/>
            <person name="Kashin S."/>
            <person name="Khazanovich D."/>
            <person name="Kisner P."/>
            <person name="Lance K."/>
            <person name="Lara M."/>
            <person name="Lee W."/>
            <person name="Lennon N."/>
            <person name="Letendre F."/>
            <person name="LeVine R."/>
            <person name="Lipovsky A."/>
            <person name="Liu X."/>
            <person name="Liu J."/>
            <person name="Liu S."/>
            <person name="Lokyitsang T."/>
            <person name="Lokyitsang Y."/>
            <person name="Lubonja R."/>
            <person name="Lui A."/>
            <person name="MacDonald P."/>
            <person name="Magnisalis V."/>
            <person name="Maru K."/>
            <person name="Matthews C."/>
            <person name="McCusker W."/>
            <person name="McDonough S."/>
            <person name="Mehta T."/>
            <person name="Meldrim J."/>
            <person name="Meneus L."/>
            <person name="Mihai O."/>
            <person name="Mihalev A."/>
            <person name="Mihova T."/>
            <person name="Mittelman R."/>
            <person name="Mlenga V."/>
            <person name="Montmayeur A."/>
            <person name="Mulrain L."/>
            <person name="Navidi A."/>
            <person name="Naylor J."/>
            <person name="Negash T."/>
            <person name="Nguyen T."/>
            <person name="Nguyen N."/>
            <person name="Nicol R."/>
            <person name="Norbu C."/>
            <person name="Norbu N."/>
            <person name="Novod N."/>
            <person name="O'Neill B."/>
            <person name="Osman S."/>
            <person name="Markiewicz E."/>
            <person name="Oyono O.L."/>
            <person name="Patti C."/>
            <person name="Phunkhang P."/>
            <person name="Pierre F."/>
            <person name="Priest M."/>
            <person name="Raghuraman S."/>
            <person name="Rege F."/>
            <person name="Reyes R."/>
            <person name="Rise C."/>
            <person name="Rogov P."/>
            <person name="Ross K."/>
            <person name="Ryan E."/>
            <person name="Settipalli S."/>
            <person name="Shea T."/>
            <person name="Sherpa N."/>
            <person name="Shi L."/>
            <person name="Shih D."/>
            <person name="Sparrow T."/>
            <person name="Spaulding J."/>
            <person name="Stalker J."/>
            <person name="Stange-Thomann N."/>
            <person name="Stavropoulos S."/>
            <person name="Stone C."/>
            <person name="Strader C."/>
            <person name="Tesfaye S."/>
            <person name="Thomson T."/>
            <person name="Thoulutsang Y."/>
            <person name="Thoulutsang D."/>
            <person name="Topham K."/>
            <person name="Topping I."/>
            <person name="Tsamla T."/>
            <person name="Vassiliev H."/>
            <person name="Vo A."/>
            <person name="Wangchuk T."/>
            <person name="Wangdi T."/>
            <person name="Weiand M."/>
            <person name="Wilkinson J."/>
            <person name="Wilson A."/>
            <person name="Yadav S."/>
            <person name="Young G."/>
            <person name="Yu Q."/>
            <person name="Zembek L."/>
            <person name="Zhong D."/>
            <person name="Zimmer A."/>
            <person name="Zwirko Z."/>
            <person name="Jaffe D.B."/>
            <person name="Alvarez P."/>
            <person name="Brockman W."/>
            <person name="Butler J."/>
            <person name="Chin C."/>
            <person name="Gnerre S."/>
            <person name="Grabherr M."/>
            <person name="Kleber M."/>
            <person name="Mauceli E."/>
            <person name="MacCallum I."/>
        </authorList>
    </citation>
    <scope>NUCLEOTIDE SEQUENCE [LARGE SCALE GENOMIC DNA]</scope>
    <source>
        <strain evidence="7">Tucson 15081-1352.22</strain>
    </source>
</reference>
<evidence type="ECO:0000256" key="5">
    <source>
        <dbReference type="RuleBase" id="RU362059"/>
    </source>
</evidence>
<dbReference type="InterPro" id="IPR050271">
    <property type="entry name" value="UDP-glycosyltransferase"/>
</dbReference>
<gene>
    <name evidence="6" type="primary">Dmoj\GI20943</name>
    <name evidence="6" type="ORF">Dmoj_GI20943</name>
</gene>
<accession>B4KH54</accession>
<dbReference type="Pfam" id="PF00201">
    <property type="entry name" value="UDPGT"/>
    <property type="match status" value="1"/>
</dbReference>
<dbReference type="AlphaFoldDB" id="B4KH54"/>
<keyword evidence="3 4" id="KW-0808">Transferase</keyword>
<dbReference type="EC" id="2.4.1.17" evidence="5"/>